<dbReference type="InterPro" id="IPR050624">
    <property type="entry name" value="HTH-type_Tx_Regulator"/>
</dbReference>
<accession>A0A644XYR0</accession>
<proteinExistence type="predicted"/>
<dbReference type="InterPro" id="IPR001647">
    <property type="entry name" value="HTH_TetR"/>
</dbReference>
<dbReference type="Gene3D" id="1.10.357.10">
    <property type="entry name" value="Tetracycline Repressor, domain 2"/>
    <property type="match status" value="1"/>
</dbReference>
<comment type="caution">
    <text evidence="3">The sequence shown here is derived from an EMBL/GenBank/DDBJ whole genome shotgun (WGS) entry which is preliminary data.</text>
</comment>
<dbReference type="EMBL" id="VSSQ01003457">
    <property type="protein sequence ID" value="MPM20781.1"/>
    <property type="molecule type" value="Genomic_DNA"/>
</dbReference>
<evidence type="ECO:0000256" key="1">
    <source>
        <dbReference type="ARBA" id="ARBA00023125"/>
    </source>
</evidence>
<evidence type="ECO:0000313" key="3">
    <source>
        <dbReference type="EMBL" id="MPM20781.1"/>
    </source>
</evidence>
<protein>
    <recommendedName>
        <fullName evidence="2">HTH tetR-type domain-containing protein</fullName>
    </recommendedName>
</protein>
<name>A0A644XYR0_9ZZZZ</name>
<reference evidence="3" key="1">
    <citation type="submission" date="2019-08" db="EMBL/GenBank/DDBJ databases">
        <authorList>
            <person name="Kucharzyk K."/>
            <person name="Murdoch R.W."/>
            <person name="Higgins S."/>
            <person name="Loffler F."/>
        </authorList>
    </citation>
    <scope>NUCLEOTIDE SEQUENCE</scope>
</reference>
<evidence type="ECO:0000259" key="2">
    <source>
        <dbReference type="PROSITE" id="PS50977"/>
    </source>
</evidence>
<organism evidence="3">
    <name type="scientific">bioreactor metagenome</name>
    <dbReference type="NCBI Taxonomy" id="1076179"/>
    <lineage>
        <taxon>unclassified sequences</taxon>
        <taxon>metagenomes</taxon>
        <taxon>ecological metagenomes</taxon>
    </lineage>
</organism>
<dbReference type="Pfam" id="PF00440">
    <property type="entry name" value="TetR_N"/>
    <property type="match status" value="1"/>
</dbReference>
<dbReference type="InterPro" id="IPR039532">
    <property type="entry name" value="TetR_C_Firmicutes"/>
</dbReference>
<dbReference type="PANTHER" id="PTHR43479:SF7">
    <property type="entry name" value="TETR-FAMILY TRANSCRIPTIONAL REGULATOR"/>
    <property type="match status" value="1"/>
</dbReference>
<sequence length="183" mass="21408">MSSPTKRVLAESFIKLLGTRPLNKITVKEIVEEAGVNRQTFYYHFTDVFDLMRWIFEGEVQALDDTACDLQTKLRYALEKMVQERSLVMNIYHSLSREDLELYFSTVVDSIVCEKLEYDSAELPVSDNDLRFIADFYKFAFVGILLDWIRKGMKDDPVELVNKLMLMLNGELQHDLELFSTER</sequence>
<dbReference type="PANTHER" id="PTHR43479">
    <property type="entry name" value="ACREF/ENVCD OPERON REPRESSOR-RELATED"/>
    <property type="match status" value="1"/>
</dbReference>
<keyword evidence="1" id="KW-0238">DNA-binding</keyword>
<feature type="domain" description="HTH tetR-type" evidence="2">
    <location>
        <begin position="3"/>
        <end position="63"/>
    </location>
</feature>
<dbReference type="GO" id="GO:0003677">
    <property type="term" value="F:DNA binding"/>
    <property type="evidence" value="ECO:0007669"/>
    <property type="project" value="UniProtKB-KW"/>
</dbReference>
<gene>
    <name evidence="3" type="ORF">SDC9_67217</name>
</gene>
<dbReference type="PROSITE" id="PS50977">
    <property type="entry name" value="HTH_TETR_2"/>
    <property type="match status" value="1"/>
</dbReference>
<dbReference type="InterPro" id="IPR009057">
    <property type="entry name" value="Homeodomain-like_sf"/>
</dbReference>
<dbReference type="AlphaFoldDB" id="A0A644XYR0"/>
<dbReference type="Pfam" id="PF14278">
    <property type="entry name" value="TetR_C_8"/>
    <property type="match status" value="1"/>
</dbReference>
<dbReference type="SUPFAM" id="SSF46689">
    <property type="entry name" value="Homeodomain-like"/>
    <property type="match status" value="1"/>
</dbReference>